<feature type="region of interest" description="Disordered" evidence="3">
    <location>
        <begin position="74"/>
        <end position="112"/>
    </location>
</feature>
<feature type="domain" description="Homeobox" evidence="4">
    <location>
        <begin position="21"/>
        <end position="64"/>
    </location>
</feature>
<evidence type="ECO:0000256" key="1">
    <source>
        <dbReference type="PROSITE-ProRule" id="PRU00108"/>
    </source>
</evidence>
<dbReference type="SUPFAM" id="SSF46689">
    <property type="entry name" value="Homeodomain-like"/>
    <property type="match status" value="2"/>
</dbReference>
<dbReference type="GO" id="GO:0003677">
    <property type="term" value="F:DNA binding"/>
    <property type="evidence" value="ECO:0007669"/>
    <property type="project" value="UniProtKB-UniRule"/>
</dbReference>
<keyword evidence="1 2" id="KW-0539">Nucleus</keyword>
<feature type="domain" description="Homeobox" evidence="4">
    <location>
        <begin position="120"/>
        <end position="176"/>
    </location>
</feature>
<dbReference type="SMART" id="SM00389">
    <property type="entry name" value="HOX"/>
    <property type="match status" value="2"/>
</dbReference>
<dbReference type="Pfam" id="PF00046">
    <property type="entry name" value="Homeodomain"/>
    <property type="match status" value="2"/>
</dbReference>
<feature type="compositionally biased region" description="Basic and acidic residues" evidence="3">
    <location>
        <begin position="184"/>
        <end position="193"/>
    </location>
</feature>
<keyword evidence="1 2" id="KW-0371">Homeobox</keyword>
<evidence type="ECO:0000256" key="2">
    <source>
        <dbReference type="RuleBase" id="RU000682"/>
    </source>
</evidence>
<dbReference type="PROSITE" id="PS50071">
    <property type="entry name" value="HOMEOBOX_2"/>
    <property type="match status" value="2"/>
</dbReference>
<dbReference type="InterPro" id="IPR001356">
    <property type="entry name" value="HD"/>
</dbReference>
<evidence type="ECO:0000259" key="4">
    <source>
        <dbReference type="PROSITE" id="PS50071"/>
    </source>
</evidence>
<gene>
    <name evidence="5" type="ORF">GSOID_T00025514001</name>
</gene>
<feature type="compositionally biased region" description="Polar residues" evidence="3">
    <location>
        <begin position="94"/>
        <end position="107"/>
    </location>
</feature>
<reference evidence="5" key="1">
    <citation type="journal article" date="2010" name="Science">
        <title>Plasticity of animal genome architecture unmasked by rapid evolution of a pelagic tunicate.</title>
        <authorList>
            <person name="Denoeud F."/>
            <person name="Henriet S."/>
            <person name="Mungpakdee S."/>
            <person name="Aury J.M."/>
            <person name="Da Silva C."/>
            <person name="Brinkmann H."/>
            <person name="Mikhaleva J."/>
            <person name="Olsen L.C."/>
            <person name="Jubin C."/>
            <person name="Canestro C."/>
            <person name="Bouquet J.M."/>
            <person name="Danks G."/>
            <person name="Poulain J."/>
            <person name="Campsteijn C."/>
            <person name="Adamski M."/>
            <person name="Cross I."/>
            <person name="Yadetie F."/>
            <person name="Muffato M."/>
            <person name="Louis A."/>
            <person name="Butcher S."/>
            <person name="Tsagkogeorga G."/>
            <person name="Konrad A."/>
            <person name="Singh S."/>
            <person name="Jensen M.F."/>
            <person name="Cong E.H."/>
            <person name="Eikeseth-Otteraa H."/>
            <person name="Noel B."/>
            <person name="Anthouard V."/>
            <person name="Porcel B.M."/>
            <person name="Kachouri-Lafond R."/>
            <person name="Nishino A."/>
            <person name="Ugolini M."/>
            <person name="Chourrout P."/>
            <person name="Nishida H."/>
            <person name="Aasland R."/>
            <person name="Huzurbazar S."/>
            <person name="Westhof E."/>
            <person name="Delsuc F."/>
            <person name="Lehrach H."/>
            <person name="Reinhardt R."/>
            <person name="Weissenbach J."/>
            <person name="Roy S.W."/>
            <person name="Artiguenave F."/>
            <person name="Postlethwait J.H."/>
            <person name="Manak J.R."/>
            <person name="Thompson E.M."/>
            <person name="Jaillon O."/>
            <person name="Du Pasquier L."/>
            <person name="Boudinot P."/>
            <person name="Liberles D.A."/>
            <person name="Volff J.N."/>
            <person name="Philippe H."/>
            <person name="Lenhard B."/>
            <person name="Roest Crollius H."/>
            <person name="Wincker P."/>
            <person name="Chourrout D."/>
        </authorList>
    </citation>
    <scope>NUCLEOTIDE SEQUENCE [LARGE SCALE GENOMIC DNA]</scope>
</reference>
<feature type="compositionally biased region" description="Polar residues" evidence="3">
    <location>
        <begin position="543"/>
        <end position="553"/>
    </location>
</feature>
<feature type="region of interest" description="Disordered" evidence="3">
    <location>
        <begin position="377"/>
        <end position="398"/>
    </location>
</feature>
<dbReference type="Proteomes" id="UP000011014">
    <property type="component" value="Unassembled WGS sequence"/>
</dbReference>
<feature type="compositionally biased region" description="Basic and acidic residues" evidence="3">
    <location>
        <begin position="503"/>
        <end position="541"/>
    </location>
</feature>
<proteinExistence type="predicted"/>
<dbReference type="Gene3D" id="1.10.10.60">
    <property type="entry name" value="Homeodomain-like"/>
    <property type="match status" value="2"/>
</dbReference>
<evidence type="ECO:0000256" key="3">
    <source>
        <dbReference type="SAM" id="MobiDB-lite"/>
    </source>
</evidence>
<feature type="compositionally biased region" description="Basic and acidic residues" evidence="3">
    <location>
        <begin position="599"/>
        <end position="638"/>
    </location>
</feature>
<sequence length="707" mass="82060">MTENFPSPLGRPLCKRKRNLIDATFENDNNPKRETIAHLANILQLSEKRIQIEFARLRAKNKKDHYRKVIKTLNTSAPVQTEKKTKTPSHPRAETSTMEKPSSSTPTKEVVKEPENLIGKSRSIYTIDDMKILTKSFAKTQHPSKQRIEKLAKKLDKTPIQVKNWFTRQRTKVLKQQYPNGLTIKREREESPERAQNSRSLPAGLIKQEPEPKIIVSHHENDEPTVKNISEGDEGFYLDPEESRKLFLEIWKTEKKLSKEALEYYAKRSRKTIGAVRAWFYNKTNGKKICRKSLPADFIKKEPELEASHHENFVQSVKNISEKDAGFYLDHIESKKLFREIWKTEKKLPKEAIEFLAKRSRKTVFAVRSFFNDETNRDAKKTSKQSLPAPIKNKDHELEEKTFEDEIKDSVQNESQCEESFQNDKNAGENIEPSWFDILPTVNNISEKDAGFYLDHEESKKLFHETWKTERMPPKEALEYLSKRSSKTIGAVRLCFNRETKKNEDRLRKDKEANQIKEKLQTENHSDKSSQFDKEASEKRNPKSLSTDKNSSADILSSEDIVHRETEKVQIKRAIKIKITGENDVLDKVEPSKSAVVNKEPEKVEASKKDSAEKNRSITESPKKDPLKFEYLQEKEQKEDEEQIPPLEKIPADELEYENVSSSVKTLPVCHKYGSPVIDKTGRIIIHMNSRQLVNIYQCSHLHTIKL</sequence>
<organism evidence="5">
    <name type="scientific">Oikopleura dioica</name>
    <name type="common">Tunicate</name>
    <dbReference type="NCBI Taxonomy" id="34765"/>
    <lineage>
        <taxon>Eukaryota</taxon>
        <taxon>Metazoa</taxon>
        <taxon>Chordata</taxon>
        <taxon>Tunicata</taxon>
        <taxon>Appendicularia</taxon>
        <taxon>Copelata</taxon>
        <taxon>Oikopleuridae</taxon>
        <taxon>Oikopleura</taxon>
    </lineage>
</organism>
<dbReference type="EMBL" id="FN654309">
    <property type="protein sequence ID" value="CBY31601.1"/>
    <property type="molecule type" value="Genomic_DNA"/>
</dbReference>
<feature type="region of interest" description="Disordered" evidence="3">
    <location>
        <begin position="503"/>
        <end position="553"/>
    </location>
</feature>
<comment type="subcellular location">
    <subcellularLocation>
        <location evidence="1 2">Nucleus</location>
    </subcellularLocation>
</comment>
<feature type="DNA-binding region" description="Homeobox" evidence="1">
    <location>
        <begin position="122"/>
        <end position="177"/>
    </location>
</feature>
<dbReference type="InterPro" id="IPR009057">
    <property type="entry name" value="Homeodomain-like_sf"/>
</dbReference>
<name>E4Y7K1_OIKDI</name>
<feature type="region of interest" description="Disordered" evidence="3">
    <location>
        <begin position="183"/>
        <end position="203"/>
    </location>
</feature>
<keyword evidence="1 2" id="KW-0238">DNA-binding</keyword>
<feature type="region of interest" description="Disordered" evidence="3">
    <location>
        <begin position="592"/>
        <end position="646"/>
    </location>
</feature>
<protein>
    <recommendedName>
        <fullName evidence="4">Homeobox domain-containing protein</fullName>
    </recommendedName>
</protein>
<dbReference type="CDD" id="cd00086">
    <property type="entry name" value="homeodomain"/>
    <property type="match status" value="2"/>
</dbReference>
<dbReference type="AlphaFoldDB" id="E4Y7K1"/>
<feature type="DNA-binding region" description="Homeobox" evidence="1">
    <location>
        <begin position="23"/>
        <end position="65"/>
    </location>
</feature>
<dbReference type="GO" id="GO:0005634">
    <property type="term" value="C:nucleus"/>
    <property type="evidence" value="ECO:0007669"/>
    <property type="project" value="UniProtKB-SubCell"/>
</dbReference>
<accession>E4Y7K1</accession>
<evidence type="ECO:0000313" key="5">
    <source>
        <dbReference type="EMBL" id="CBY31601.1"/>
    </source>
</evidence>